<feature type="compositionally biased region" description="Basic and acidic residues" evidence="1">
    <location>
        <begin position="631"/>
        <end position="643"/>
    </location>
</feature>
<organism evidence="2 3">
    <name type="scientific">Tothia fuscella</name>
    <dbReference type="NCBI Taxonomy" id="1048955"/>
    <lineage>
        <taxon>Eukaryota</taxon>
        <taxon>Fungi</taxon>
        <taxon>Dikarya</taxon>
        <taxon>Ascomycota</taxon>
        <taxon>Pezizomycotina</taxon>
        <taxon>Dothideomycetes</taxon>
        <taxon>Pleosporomycetidae</taxon>
        <taxon>Venturiales</taxon>
        <taxon>Cylindrosympodiaceae</taxon>
        <taxon>Tothia</taxon>
    </lineage>
</organism>
<evidence type="ECO:0000313" key="2">
    <source>
        <dbReference type="EMBL" id="KAF2432778.1"/>
    </source>
</evidence>
<keyword evidence="3" id="KW-1185">Reference proteome</keyword>
<feature type="compositionally biased region" description="Acidic residues" evidence="1">
    <location>
        <begin position="577"/>
        <end position="591"/>
    </location>
</feature>
<feature type="compositionally biased region" description="Acidic residues" evidence="1">
    <location>
        <begin position="375"/>
        <end position="385"/>
    </location>
</feature>
<evidence type="ECO:0000313" key="3">
    <source>
        <dbReference type="Proteomes" id="UP000800235"/>
    </source>
</evidence>
<name>A0A9P4NWP3_9PEZI</name>
<feature type="compositionally biased region" description="Polar residues" evidence="1">
    <location>
        <begin position="594"/>
        <end position="605"/>
    </location>
</feature>
<evidence type="ECO:0000256" key="1">
    <source>
        <dbReference type="SAM" id="MobiDB-lite"/>
    </source>
</evidence>
<comment type="caution">
    <text evidence="2">The sequence shown here is derived from an EMBL/GenBank/DDBJ whole genome shotgun (WGS) entry which is preliminary data.</text>
</comment>
<reference evidence="2" key="1">
    <citation type="journal article" date="2020" name="Stud. Mycol.">
        <title>101 Dothideomycetes genomes: a test case for predicting lifestyles and emergence of pathogens.</title>
        <authorList>
            <person name="Haridas S."/>
            <person name="Albert R."/>
            <person name="Binder M."/>
            <person name="Bloem J."/>
            <person name="Labutti K."/>
            <person name="Salamov A."/>
            <person name="Andreopoulos B."/>
            <person name="Baker S."/>
            <person name="Barry K."/>
            <person name="Bills G."/>
            <person name="Bluhm B."/>
            <person name="Cannon C."/>
            <person name="Castanera R."/>
            <person name="Culley D."/>
            <person name="Daum C."/>
            <person name="Ezra D."/>
            <person name="Gonzalez J."/>
            <person name="Henrissat B."/>
            <person name="Kuo A."/>
            <person name="Liang C."/>
            <person name="Lipzen A."/>
            <person name="Lutzoni F."/>
            <person name="Magnuson J."/>
            <person name="Mondo S."/>
            <person name="Nolan M."/>
            <person name="Ohm R."/>
            <person name="Pangilinan J."/>
            <person name="Park H.-J."/>
            <person name="Ramirez L."/>
            <person name="Alfaro M."/>
            <person name="Sun H."/>
            <person name="Tritt A."/>
            <person name="Yoshinaga Y."/>
            <person name="Zwiers L.-H."/>
            <person name="Turgeon B."/>
            <person name="Goodwin S."/>
            <person name="Spatafora J."/>
            <person name="Crous P."/>
            <person name="Grigoriev I."/>
        </authorList>
    </citation>
    <scope>NUCLEOTIDE SEQUENCE</scope>
    <source>
        <strain evidence="2">CBS 130266</strain>
    </source>
</reference>
<proteinExistence type="predicted"/>
<feature type="compositionally biased region" description="Acidic residues" evidence="1">
    <location>
        <begin position="57"/>
        <end position="85"/>
    </location>
</feature>
<dbReference type="OrthoDB" id="5399183at2759"/>
<feature type="region of interest" description="Disordered" evidence="1">
    <location>
        <begin position="1"/>
        <end position="132"/>
    </location>
</feature>
<feature type="compositionally biased region" description="Low complexity" evidence="1">
    <location>
        <begin position="402"/>
        <end position="414"/>
    </location>
</feature>
<gene>
    <name evidence="2" type="ORF">EJ08DRAFT_113376</name>
</gene>
<feature type="region of interest" description="Disordered" evidence="1">
    <location>
        <begin position="576"/>
        <end position="605"/>
    </location>
</feature>
<protein>
    <submittedName>
        <fullName evidence="2">Uncharacterized protein</fullName>
    </submittedName>
</protein>
<dbReference type="AlphaFoldDB" id="A0A9P4NWP3"/>
<feature type="compositionally biased region" description="Basic residues" evidence="1">
    <location>
        <begin position="32"/>
        <end position="48"/>
    </location>
</feature>
<dbReference type="PANTHER" id="PTHR35711:SF1">
    <property type="entry name" value="ECTODERMAL, ISOFORM F"/>
    <property type="match status" value="1"/>
</dbReference>
<feature type="region of interest" description="Disordered" evidence="1">
    <location>
        <begin position="631"/>
        <end position="684"/>
    </location>
</feature>
<dbReference type="Proteomes" id="UP000800235">
    <property type="component" value="Unassembled WGS sequence"/>
</dbReference>
<feature type="region of interest" description="Disordered" evidence="1">
    <location>
        <begin position="350"/>
        <end position="429"/>
    </location>
</feature>
<feature type="compositionally biased region" description="Polar residues" evidence="1">
    <location>
        <begin position="95"/>
        <end position="107"/>
    </location>
</feature>
<dbReference type="EMBL" id="MU007024">
    <property type="protein sequence ID" value="KAF2432778.1"/>
    <property type="molecule type" value="Genomic_DNA"/>
</dbReference>
<sequence>MSAPEISRTHAVSMEDVGHETSPVGRHDGFARRNKARNFKTKHDRTTRKTNTGQSTADEDVSEEEDGSEADDETSSDKDDDDAESEEPKAFAPSGETNHGTQRSSFQHLEKVGEESTLAPLQGLDGRQTGLLSPFQSQHKKRALSEVSATSLYAGFGDVDIGDGDDFAIEDYEEAIKSSDDEDNLDAIGEEMSSHDALERMEEQLIIQEMLSGQVDEETGKSDSEDEFLYNDQILFQGEDFIFDQTFESKEDTERPASAFAKKDRKQSDVSVRRVRFEDEVRIARSTSDSSSDTDLDIFPDLLDRDSLSTQLRMDVERDIDQDIGELTNSDGDGSCWDFGEDEASKSFFAWHDVHTESESEDGDSSNADLSGYDSDGDTTDDDLPPPETVRAPSSLLHRRTPSAATSPPGTPAAFPRSKRHHKGPVLGTFDHDRRKYLCDTDPTTGKFRIRERVSKPLVNPFLQNSTESSADSSPQVPLQNFTYDSDHSDLTHLFTGPSDVMMSGVFGGVPGQRYQNGRFVVEANAPLLIGPPEAFYPFTSLRSDGTPETDDEDEISTEDDFDDDVDIFTAFLDVDSHDDEDEESLEEDESTSPTATDVADSTPTRNISQALIEHFDRGVVNSFRNNQDRYRTVSRLPHDKSKLSAPLRSGKNAETVMTPSRKRKNSNPHEKTPRRLPVMGGFN</sequence>
<accession>A0A9P4NWP3</accession>
<dbReference type="PANTHER" id="PTHR35711">
    <property type="entry name" value="EXPRESSED PROTEIN"/>
    <property type="match status" value="1"/>
</dbReference>